<evidence type="ECO:0000256" key="1">
    <source>
        <dbReference type="ARBA" id="ARBA00004555"/>
    </source>
</evidence>
<sequence>MSETSSDTNGDSGFDFLTDKDARNASNKPLTPHTTTTSGTSSPPQETSEQELSPSVPLVVKASEAMGSVVSEPLQQTIEPSVAVNLNETSGSPKTRSDSMGSGFLEWIANNEFISKMAEKAKNSVDTMITTLDPGMKEIIYSGGDINVMVTTDKEAKICPIREAFQKVFGRATVNGLSSQPLSIASQPIGFENGLKAAKERIQALRMNTSSIPQNQVIVSIENFIVDISDDKWYDLGCIVLEDPVQGIHLEVFTQMTPIPNECVNQMRFETPIDYAFKSSGYSVSVGAVMAQKLNTSPEEWHQSWVGISRKDIIQQSANALANLYKNRLLR</sequence>
<dbReference type="EMBL" id="OC934794">
    <property type="protein sequence ID" value="CAD7660349.1"/>
    <property type="molecule type" value="Genomic_DNA"/>
</dbReference>
<dbReference type="SUPFAM" id="SSF52972">
    <property type="entry name" value="ITPase-like"/>
    <property type="match status" value="1"/>
</dbReference>
<evidence type="ECO:0000256" key="3">
    <source>
        <dbReference type="ARBA" id="ARBA00023034"/>
    </source>
</evidence>
<gene>
    <name evidence="6" type="ORF">ONB1V03_LOCUS16919</name>
</gene>
<dbReference type="GO" id="GO:0034237">
    <property type="term" value="F:protein kinase A regulatory subunit binding"/>
    <property type="evidence" value="ECO:0007669"/>
    <property type="project" value="TreeGrafter"/>
</dbReference>
<dbReference type="InterPro" id="IPR026534">
    <property type="entry name" value="PRRC1"/>
</dbReference>
<dbReference type="GO" id="GO:0005794">
    <property type="term" value="C:Golgi apparatus"/>
    <property type="evidence" value="ECO:0007669"/>
    <property type="project" value="UniProtKB-SubCell"/>
</dbReference>
<evidence type="ECO:0000313" key="6">
    <source>
        <dbReference type="EMBL" id="CAD7660349.1"/>
    </source>
</evidence>
<accession>A0A7R9QVV3</accession>
<evidence type="ECO:0000259" key="5">
    <source>
        <dbReference type="Pfam" id="PF01931"/>
    </source>
</evidence>
<comment type="similarity">
    <text evidence="2">Belongs to the PRRC1 family.</text>
</comment>
<dbReference type="Pfam" id="PF01931">
    <property type="entry name" value="NTPase_I-T"/>
    <property type="match status" value="1"/>
</dbReference>
<dbReference type="InterPro" id="IPR029001">
    <property type="entry name" value="ITPase-like_fam"/>
</dbReference>
<feature type="compositionally biased region" description="Low complexity" evidence="4">
    <location>
        <begin position="29"/>
        <end position="47"/>
    </location>
</feature>
<name>A0A7R9QVV3_9ACAR</name>
<feature type="compositionally biased region" description="Polar residues" evidence="4">
    <location>
        <begin position="1"/>
        <end position="11"/>
    </location>
</feature>
<dbReference type="PANTHER" id="PTHR23276:SF2">
    <property type="entry name" value="PROTEIN PRRC1"/>
    <property type="match status" value="1"/>
</dbReference>
<comment type="subcellular location">
    <subcellularLocation>
        <location evidence="1">Golgi apparatus</location>
    </subcellularLocation>
</comment>
<evidence type="ECO:0000256" key="2">
    <source>
        <dbReference type="ARBA" id="ARBA00010298"/>
    </source>
</evidence>
<keyword evidence="3" id="KW-0333">Golgi apparatus</keyword>
<organism evidence="6">
    <name type="scientific">Oppiella nova</name>
    <dbReference type="NCBI Taxonomy" id="334625"/>
    <lineage>
        <taxon>Eukaryota</taxon>
        <taxon>Metazoa</taxon>
        <taxon>Ecdysozoa</taxon>
        <taxon>Arthropoda</taxon>
        <taxon>Chelicerata</taxon>
        <taxon>Arachnida</taxon>
        <taxon>Acari</taxon>
        <taxon>Acariformes</taxon>
        <taxon>Sarcoptiformes</taxon>
        <taxon>Oribatida</taxon>
        <taxon>Brachypylina</taxon>
        <taxon>Oppioidea</taxon>
        <taxon>Oppiidae</taxon>
        <taxon>Oppiella</taxon>
    </lineage>
</organism>
<evidence type="ECO:0000256" key="4">
    <source>
        <dbReference type="SAM" id="MobiDB-lite"/>
    </source>
</evidence>
<dbReference type="AlphaFoldDB" id="A0A7R9QVV3"/>
<feature type="region of interest" description="Disordered" evidence="4">
    <location>
        <begin position="1"/>
        <end position="54"/>
    </location>
</feature>
<feature type="domain" description="Non-canonical purine NTP phosphatase/PRRC1" evidence="5">
    <location>
        <begin position="155"/>
        <end position="269"/>
    </location>
</feature>
<keyword evidence="7" id="KW-1185">Reference proteome</keyword>
<reference evidence="6" key="1">
    <citation type="submission" date="2020-11" db="EMBL/GenBank/DDBJ databases">
        <authorList>
            <person name="Tran Van P."/>
        </authorList>
    </citation>
    <scope>NUCLEOTIDE SEQUENCE</scope>
</reference>
<dbReference type="EMBL" id="CAJPVJ010019969">
    <property type="protein sequence ID" value="CAG2177487.1"/>
    <property type="molecule type" value="Genomic_DNA"/>
</dbReference>
<dbReference type="Gene3D" id="3.90.950.10">
    <property type="match status" value="1"/>
</dbReference>
<dbReference type="PANTHER" id="PTHR23276">
    <property type="entry name" value="PROTEIN PRRC1"/>
    <property type="match status" value="1"/>
</dbReference>
<dbReference type="Proteomes" id="UP000728032">
    <property type="component" value="Unassembled WGS sequence"/>
</dbReference>
<protein>
    <recommendedName>
        <fullName evidence="5">Non-canonical purine NTP phosphatase/PRRC1 domain-containing protein</fullName>
    </recommendedName>
</protein>
<dbReference type="FunFam" id="3.90.950.10:FF:000017">
    <property type="entry name" value="Protein PRRC1-B"/>
    <property type="match status" value="1"/>
</dbReference>
<dbReference type="OrthoDB" id="4968544at2759"/>
<proteinExistence type="inferred from homology"/>
<dbReference type="InterPro" id="IPR026533">
    <property type="entry name" value="NTPase/PRRC1"/>
</dbReference>
<evidence type="ECO:0000313" key="7">
    <source>
        <dbReference type="Proteomes" id="UP000728032"/>
    </source>
</evidence>